<dbReference type="PROSITE" id="PS51459">
    <property type="entry name" value="FIDO"/>
    <property type="match status" value="1"/>
</dbReference>
<sequence>LDNNGKPIRGENLFFSLPLRITEKKESIAEAIAALKAAVLSRKSGKVQKAETIIKHALALAPNHPDILTEYGILIETVRQNVVEAEELYTRALSYNPHHKEALIHRARTLPLVQEIDKKMLEALRRKRDYFLRIPRSSAAFKRAMRDSYFMHVYHTVALEGNTMSFIQTRTVLETRMAVGGKSIMEHNEILGMDAALRFLNQSLVHIGYIGDILEIHKRVLGYVDPEAAGVFRSTQVYVGSFTPVAPELVQKEMDELINWLNDAETLLLDTVEFAAIAHYKLVYIHPFIDGNGRTARLLMNLILMQNGFPPVIIPVEERGEYYRTLNVANGGDLRPFIRFITRLMNSLLRSHFLHRVC</sequence>
<comment type="catalytic activity">
    <reaction evidence="13">
        <text>L-threonyl-[protein] + ATP = 3-O-(5'-adenylyl)-L-threonyl-[protein] + diphosphate</text>
        <dbReference type="Rhea" id="RHEA:54292"/>
        <dbReference type="Rhea" id="RHEA-COMP:11060"/>
        <dbReference type="Rhea" id="RHEA-COMP:13847"/>
        <dbReference type="ChEBI" id="CHEBI:30013"/>
        <dbReference type="ChEBI" id="CHEBI:30616"/>
        <dbReference type="ChEBI" id="CHEBI:33019"/>
        <dbReference type="ChEBI" id="CHEBI:138113"/>
        <dbReference type="EC" id="2.7.7.108"/>
    </reaction>
</comment>
<evidence type="ECO:0000256" key="2">
    <source>
        <dbReference type="ARBA" id="ARBA00009742"/>
    </source>
</evidence>
<evidence type="ECO:0000256" key="16">
    <source>
        <dbReference type="PIRSR" id="PIRSR640198-1"/>
    </source>
</evidence>
<keyword evidence="3" id="KW-0808">Transferase</keyword>
<evidence type="ECO:0000256" key="7">
    <source>
        <dbReference type="ARBA" id="ARBA00022741"/>
    </source>
</evidence>
<keyword evidence="5" id="KW-0548">Nucleotidyltransferase</keyword>
<evidence type="ECO:0000313" key="21">
    <source>
        <dbReference type="Proteomes" id="UP000046393"/>
    </source>
</evidence>
<evidence type="ECO:0000256" key="19">
    <source>
        <dbReference type="PIRSR" id="PIRSR640198-4"/>
    </source>
</evidence>
<dbReference type="Gene3D" id="1.25.40.10">
    <property type="entry name" value="Tetratricopeptide repeat domain"/>
    <property type="match status" value="1"/>
</dbReference>
<feature type="glycosylation site" description="N-linked (GlcNAc...) asparagine" evidence="19">
    <location>
        <position position="201"/>
    </location>
</feature>
<reference evidence="22" key="1">
    <citation type="submission" date="2017-02" db="UniProtKB">
        <authorList>
            <consortium name="WormBaseParasite"/>
        </authorList>
    </citation>
    <scope>IDENTIFICATION</scope>
</reference>
<evidence type="ECO:0000256" key="11">
    <source>
        <dbReference type="ARBA" id="ARBA00023136"/>
    </source>
</evidence>
<dbReference type="EC" id="2.7.7.108" evidence="12"/>
<comment type="subcellular location">
    <subcellularLocation>
        <location evidence="1">Membrane</location>
        <topology evidence="1">Single-pass membrane protein</topology>
    </subcellularLocation>
</comment>
<evidence type="ECO:0000256" key="10">
    <source>
        <dbReference type="ARBA" id="ARBA00022989"/>
    </source>
</evidence>
<dbReference type="GO" id="GO:0016020">
    <property type="term" value="C:membrane"/>
    <property type="evidence" value="ECO:0007669"/>
    <property type="project" value="UniProtKB-SubCell"/>
</dbReference>
<keyword evidence="10" id="KW-1133">Transmembrane helix</keyword>
<evidence type="ECO:0000256" key="18">
    <source>
        <dbReference type="PIRSR" id="PIRSR640198-3"/>
    </source>
</evidence>
<feature type="binding site" evidence="17">
    <location>
        <position position="330"/>
    </location>
    <ligand>
        <name>ATP</name>
        <dbReference type="ChEBI" id="CHEBI:30616"/>
    </ligand>
</feature>
<dbReference type="SUPFAM" id="SSF140931">
    <property type="entry name" value="Fic-like"/>
    <property type="match status" value="1"/>
</dbReference>
<evidence type="ECO:0000256" key="5">
    <source>
        <dbReference type="ARBA" id="ARBA00022695"/>
    </source>
</evidence>
<dbReference type="InterPro" id="IPR040198">
    <property type="entry name" value="Fido_containing"/>
</dbReference>
<evidence type="ECO:0000256" key="9">
    <source>
        <dbReference type="ARBA" id="ARBA00022840"/>
    </source>
</evidence>
<dbReference type="Proteomes" id="UP000046393">
    <property type="component" value="Unplaced"/>
</dbReference>
<keyword evidence="21" id="KW-1185">Reference proteome</keyword>
<dbReference type="Pfam" id="PF02661">
    <property type="entry name" value="Fic"/>
    <property type="match status" value="1"/>
</dbReference>
<evidence type="ECO:0000256" key="6">
    <source>
        <dbReference type="ARBA" id="ARBA00022737"/>
    </source>
</evidence>
<evidence type="ECO:0000256" key="14">
    <source>
        <dbReference type="ARBA" id="ARBA00048696"/>
    </source>
</evidence>
<evidence type="ECO:0000256" key="4">
    <source>
        <dbReference type="ARBA" id="ARBA00022692"/>
    </source>
</evidence>
<accession>A0A0N5ADU9</accession>
<evidence type="ECO:0000256" key="15">
    <source>
        <dbReference type="ARBA" id="ARBA00049297"/>
    </source>
</evidence>
<dbReference type="GO" id="GO:0005524">
    <property type="term" value="F:ATP binding"/>
    <property type="evidence" value="ECO:0007669"/>
    <property type="project" value="UniProtKB-KW"/>
</dbReference>
<keyword evidence="8" id="KW-0802">TPR repeat</keyword>
<dbReference type="GO" id="GO:0070733">
    <property type="term" value="F:AMPylase activity"/>
    <property type="evidence" value="ECO:0007669"/>
    <property type="project" value="UniProtKB-EC"/>
</dbReference>
<keyword evidence="11" id="KW-0472">Membrane</keyword>
<evidence type="ECO:0000256" key="12">
    <source>
        <dbReference type="ARBA" id="ARBA00034531"/>
    </source>
</evidence>
<keyword evidence="4" id="KW-0812">Transmembrane</keyword>
<comment type="catalytic activity">
    <reaction evidence="15">
        <text>3-O-(5'-adenylyl)-L-threonyl-[protein] + H2O = L-threonyl-[protein] + AMP + H(+)</text>
        <dbReference type="Rhea" id="RHEA:55932"/>
        <dbReference type="Rhea" id="RHEA-COMP:11060"/>
        <dbReference type="Rhea" id="RHEA-COMP:13847"/>
        <dbReference type="ChEBI" id="CHEBI:15377"/>
        <dbReference type="ChEBI" id="CHEBI:15378"/>
        <dbReference type="ChEBI" id="CHEBI:30013"/>
        <dbReference type="ChEBI" id="CHEBI:138113"/>
        <dbReference type="ChEBI" id="CHEBI:456215"/>
    </reaction>
</comment>
<organism evidence="21 22">
    <name type="scientific">Syphacia muris</name>
    <dbReference type="NCBI Taxonomy" id="451379"/>
    <lineage>
        <taxon>Eukaryota</taxon>
        <taxon>Metazoa</taxon>
        <taxon>Ecdysozoa</taxon>
        <taxon>Nematoda</taxon>
        <taxon>Chromadorea</taxon>
        <taxon>Rhabditida</taxon>
        <taxon>Spirurina</taxon>
        <taxon>Oxyuridomorpha</taxon>
        <taxon>Oxyuroidea</taxon>
        <taxon>Oxyuridae</taxon>
        <taxon>Syphacia</taxon>
    </lineage>
</organism>
<protein>
    <recommendedName>
        <fullName evidence="12">protein adenylyltransferase</fullName>
        <ecNumber evidence="12">2.7.7.108</ecNumber>
    </recommendedName>
</protein>
<proteinExistence type="inferred from homology"/>
<evidence type="ECO:0000259" key="20">
    <source>
        <dbReference type="PROSITE" id="PS51459"/>
    </source>
</evidence>
<dbReference type="InterPro" id="IPR011990">
    <property type="entry name" value="TPR-like_helical_dom_sf"/>
</dbReference>
<dbReference type="AlphaFoldDB" id="A0A0N5ADU9"/>
<comment type="similarity">
    <text evidence="2">Belongs to the fic family.</text>
</comment>
<evidence type="ECO:0000256" key="17">
    <source>
        <dbReference type="PIRSR" id="PIRSR640198-2"/>
    </source>
</evidence>
<keyword evidence="7 17" id="KW-0547">Nucleotide-binding</keyword>
<evidence type="ECO:0000313" key="22">
    <source>
        <dbReference type="WBParaSite" id="SMUV_0000237101-mRNA-1"/>
    </source>
</evidence>
<keyword evidence="6" id="KW-0677">Repeat</keyword>
<evidence type="ECO:0000256" key="3">
    <source>
        <dbReference type="ARBA" id="ARBA00022679"/>
    </source>
</evidence>
<evidence type="ECO:0000256" key="13">
    <source>
        <dbReference type="ARBA" id="ARBA00047939"/>
    </source>
</evidence>
<dbReference type="InterPro" id="IPR003812">
    <property type="entry name" value="Fido"/>
</dbReference>
<feature type="binding site" evidence="17">
    <location>
        <begin position="290"/>
        <end position="297"/>
    </location>
    <ligand>
        <name>ATP</name>
        <dbReference type="ChEBI" id="CHEBI:30616"/>
    </ligand>
</feature>
<comment type="catalytic activity">
    <reaction evidence="14">
        <text>L-tyrosyl-[protein] + ATP = O-(5'-adenylyl)-L-tyrosyl-[protein] + diphosphate</text>
        <dbReference type="Rhea" id="RHEA:54288"/>
        <dbReference type="Rhea" id="RHEA-COMP:10136"/>
        <dbReference type="Rhea" id="RHEA-COMP:13846"/>
        <dbReference type="ChEBI" id="CHEBI:30616"/>
        <dbReference type="ChEBI" id="CHEBI:33019"/>
        <dbReference type="ChEBI" id="CHEBI:46858"/>
        <dbReference type="ChEBI" id="CHEBI:83624"/>
        <dbReference type="EC" id="2.7.7.108"/>
    </reaction>
</comment>
<feature type="binding site" evidence="17">
    <location>
        <begin position="322"/>
        <end position="323"/>
    </location>
    <ligand>
        <name>ATP</name>
        <dbReference type="ChEBI" id="CHEBI:30616"/>
    </ligand>
</feature>
<evidence type="ECO:0000256" key="1">
    <source>
        <dbReference type="ARBA" id="ARBA00004167"/>
    </source>
</evidence>
<dbReference type="SUPFAM" id="SSF48452">
    <property type="entry name" value="TPR-like"/>
    <property type="match status" value="1"/>
</dbReference>
<dbReference type="Gene3D" id="1.10.3290.10">
    <property type="entry name" value="Fido-like domain"/>
    <property type="match status" value="1"/>
</dbReference>
<feature type="domain" description="Fido" evidence="20">
    <location>
        <begin position="208"/>
        <end position="343"/>
    </location>
</feature>
<name>A0A0N5ADU9_9BILA</name>
<dbReference type="InterPro" id="IPR036597">
    <property type="entry name" value="Fido-like_dom_sf"/>
</dbReference>
<evidence type="ECO:0000256" key="8">
    <source>
        <dbReference type="ARBA" id="ARBA00022803"/>
    </source>
</evidence>
<dbReference type="PANTHER" id="PTHR13504:SF34">
    <property type="entry name" value="PROTEIN ADENYLYLTRANSFERASE FICD"/>
    <property type="match status" value="1"/>
</dbReference>
<dbReference type="WBParaSite" id="SMUV_0000237101-mRNA-1">
    <property type="protein sequence ID" value="SMUV_0000237101-mRNA-1"/>
    <property type="gene ID" value="SMUV_0000237101"/>
</dbReference>
<keyword evidence="9 17" id="KW-0067">ATP-binding</keyword>
<feature type="active site" evidence="16">
    <location>
        <position position="286"/>
    </location>
</feature>
<feature type="site" description="Important for autoinhibition of adenylyltransferase activity" evidence="18">
    <location>
        <position position="160"/>
    </location>
</feature>
<dbReference type="STRING" id="451379.A0A0N5ADU9"/>
<dbReference type="PANTHER" id="PTHR13504">
    <property type="entry name" value="FIDO DOMAIN-CONTAINING PROTEIN DDB_G0283145"/>
    <property type="match status" value="1"/>
</dbReference>